<proteinExistence type="predicted"/>
<feature type="region of interest" description="Disordered" evidence="1">
    <location>
        <begin position="1"/>
        <end position="26"/>
    </location>
</feature>
<reference evidence="3" key="1">
    <citation type="submission" date="2021-01" db="EMBL/GenBank/DDBJ databases">
        <authorList>
            <person name="Corre E."/>
            <person name="Pelletier E."/>
            <person name="Niang G."/>
            <person name="Scheremetjew M."/>
            <person name="Finn R."/>
            <person name="Kale V."/>
            <person name="Holt S."/>
            <person name="Cochrane G."/>
            <person name="Meng A."/>
            <person name="Brown T."/>
            <person name="Cohen L."/>
        </authorList>
    </citation>
    <scope>NUCLEOTIDE SEQUENCE</scope>
    <source>
        <strain evidence="3">DIVA3 518/3/11/1/6</strain>
    </source>
</reference>
<dbReference type="EMBL" id="HBKP01013104">
    <property type="protein sequence ID" value="CAE2221426.1"/>
    <property type="molecule type" value="Transcribed_RNA"/>
</dbReference>
<dbReference type="AlphaFoldDB" id="A0A7S4I888"/>
<gene>
    <name evidence="3" type="ORF">VSP0166_LOCUS9267</name>
</gene>
<evidence type="ECO:0000256" key="1">
    <source>
        <dbReference type="SAM" id="MobiDB-lite"/>
    </source>
</evidence>
<feature type="transmembrane region" description="Helical" evidence="2">
    <location>
        <begin position="90"/>
        <end position="108"/>
    </location>
</feature>
<name>A0A7S4I888_9EUKA</name>
<keyword evidence="2" id="KW-1133">Transmembrane helix</keyword>
<organism evidence="3">
    <name type="scientific">Vannella robusta</name>
    <dbReference type="NCBI Taxonomy" id="1487602"/>
    <lineage>
        <taxon>Eukaryota</taxon>
        <taxon>Amoebozoa</taxon>
        <taxon>Discosea</taxon>
        <taxon>Flabellinia</taxon>
        <taxon>Vannellidae</taxon>
        <taxon>Vannella</taxon>
    </lineage>
</organism>
<evidence type="ECO:0008006" key="4">
    <source>
        <dbReference type="Google" id="ProtNLM"/>
    </source>
</evidence>
<feature type="compositionally biased region" description="Polar residues" evidence="1">
    <location>
        <begin position="1"/>
        <end position="11"/>
    </location>
</feature>
<keyword evidence="2" id="KW-0812">Transmembrane</keyword>
<evidence type="ECO:0000256" key="2">
    <source>
        <dbReference type="SAM" id="Phobius"/>
    </source>
</evidence>
<protein>
    <recommendedName>
        <fullName evidence="4">DUF4870 domain-containing protein</fullName>
    </recommendedName>
</protein>
<evidence type="ECO:0000313" key="3">
    <source>
        <dbReference type="EMBL" id="CAE2221426.1"/>
    </source>
</evidence>
<accession>A0A7S4I888</accession>
<sequence>MGIDNTDSNVPTYAPLPGANQSPVSQEEEIPQVLPNSGIRVDMAEFFHLISMVCAAAAFLTFLFFLEIIPAVCFFLLKDHLKKQTQKHKVIYYFNLAITLGVGLYFLLWETLFAILTFGIGLIFLPFLIPYVIVFVGTYTTRPKPSEVVNIL</sequence>
<feature type="transmembrane region" description="Helical" evidence="2">
    <location>
        <begin position="46"/>
        <end position="78"/>
    </location>
</feature>
<keyword evidence="2" id="KW-0472">Membrane</keyword>
<feature type="transmembrane region" description="Helical" evidence="2">
    <location>
        <begin position="114"/>
        <end position="136"/>
    </location>
</feature>